<comment type="caution">
    <text evidence="2">The sequence shown here is derived from an EMBL/GenBank/DDBJ whole genome shotgun (WGS) entry which is preliminary data.</text>
</comment>
<reference evidence="2 3" key="1">
    <citation type="submission" date="2023-03" db="EMBL/GenBank/DDBJ databases">
        <title>High recombination rates correlate with genetic variation in Cardiocondyla obscurior ants.</title>
        <authorList>
            <person name="Errbii M."/>
        </authorList>
    </citation>
    <scope>NUCLEOTIDE SEQUENCE [LARGE SCALE GENOMIC DNA]</scope>
    <source>
        <strain evidence="2">Alpha-2009</strain>
        <tissue evidence="2">Whole body</tissue>
    </source>
</reference>
<feature type="compositionally biased region" description="Basic and acidic residues" evidence="1">
    <location>
        <begin position="152"/>
        <end position="162"/>
    </location>
</feature>
<accession>A0AAW2G969</accession>
<name>A0AAW2G969_9HYME</name>
<feature type="compositionally biased region" description="Basic and acidic residues" evidence="1">
    <location>
        <begin position="1"/>
        <end position="29"/>
    </location>
</feature>
<dbReference type="EMBL" id="JADYXP020000005">
    <property type="protein sequence ID" value="KAL0124764.1"/>
    <property type="molecule type" value="Genomic_DNA"/>
</dbReference>
<protein>
    <submittedName>
        <fullName evidence="2">Uncharacterized protein</fullName>
    </submittedName>
</protein>
<organism evidence="2 3">
    <name type="scientific">Cardiocondyla obscurior</name>
    <dbReference type="NCBI Taxonomy" id="286306"/>
    <lineage>
        <taxon>Eukaryota</taxon>
        <taxon>Metazoa</taxon>
        <taxon>Ecdysozoa</taxon>
        <taxon>Arthropoda</taxon>
        <taxon>Hexapoda</taxon>
        <taxon>Insecta</taxon>
        <taxon>Pterygota</taxon>
        <taxon>Neoptera</taxon>
        <taxon>Endopterygota</taxon>
        <taxon>Hymenoptera</taxon>
        <taxon>Apocrita</taxon>
        <taxon>Aculeata</taxon>
        <taxon>Formicoidea</taxon>
        <taxon>Formicidae</taxon>
        <taxon>Myrmicinae</taxon>
        <taxon>Cardiocondyla</taxon>
    </lineage>
</organism>
<proteinExistence type="predicted"/>
<feature type="region of interest" description="Disordered" evidence="1">
    <location>
        <begin position="152"/>
        <end position="171"/>
    </location>
</feature>
<dbReference type="AlphaFoldDB" id="A0AAW2G969"/>
<evidence type="ECO:0000313" key="2">
    <source>
        <dbReference type="EMBL" id="KAL0124764.1"/>
    </source>
</evidence>
<dbReference type="Proteomes" id="UP001430953">
    <property type="component" value="Unassembled WGS sequence"/>
</dbReference>
<gene>
    <name evidence="2" type="ORF">PUN28_006549</name>
</gene>
<evidence type="ECO:0000256" key="1">
    <source>
        <dbReference type="SAM" id="MobiDB-lite"/>
    </source>
</evidence>
<feature type="compositionally biased region" description="Polar residues" evidence="1">
    <location>
        <begin position="37"/>
        <end position="47"/>
    </location>
</feature>
<feature type="region of interest" description="Disordered" evidence="1">
    <location>
        <begin position="1"/>
        <end position="47"/>
    </location>
</feature>
<evidence type="ECO:0000313" key="3">
    <source>
        <dbReference type="Proteomes" id="UP001430953"/>
    </source>
</evidence>
<sequence>MRREDAIEGSDRRRYRRQPDQLRRSRRFEEEFDDQNGRASPSSTGETNFLNRLRLKRRSLKLLSFLSGKAADRSQEERAARLLRLYMPEKAGARSTQNTISIHHTSRDRRFWKLRNRRRTKLNKKLIKFHPRVNRRSKDIFKIKKKIKKKERECARNGESKKNGNHRLSVTRTSKIPFRHVRDRNCFHRVVVEIRIS</sequence>
<keyword evidence="3" id="KW-1185">Reference proteome</keyword>